<gene>
    <name evidence="1" type="ORF">ERS140147_00064</name>
</gene>
<dbReference type="EMBL" id="CCEH01000001">
    <property type="protein sequence ID" value="CDR26550.1"/>
    <property type="molecule type" value="Genomic_DNA"/>
</dbReference>
<proteinExistence type="predicted"/>
<dbReference type="AlphaFoldDB" id="A0A077UE30"/>
<name>A0A077UE30_9STAP</name>
<dbReference type="Proteomes" id="UP000044616">
    <property type="component" value="Unassembled WGS sequence"/>
</dbReference>
<evidence type="ECO:0000313" key="2">
    <source>
        <dbReference type="Proteomes" id="UP000044616"/>
    </source>
</evidence>
<dbReference type="RefSeq" id="WP_047528846.1">
    <property type="nucleotide sequence ID" value="NZ_CCEH01000001.1"/>
</dbReference>
<dbReference type="Pfam" id="PF13479">
    <property type="entry name" value="AAA_24"/>
    <property type="match status" value="1"/>
</dbReference>
<sequence>MAGKTIQGVDILRQLGVKDISKQNANKFYKFAIYGRFGTGKTTFLTKDNNALVLDINEDGTTVTEDGAVVQIKNYEHFRTVIQLLPKVIEQLRENGKQIDVVVIETIQKLRDITIEDVMKGKIKKPTFNDWGECASRIVSIYRYISKLQEQHQFHLAISGHEGINKDKDDEGSTINPTITIEAQDQIRKAIISQSDVLARMTIEENEQDGEKSYQYVLNAEPSDLFETKIRHASNITISSKKFVNPSINDVVQAIRNGN</sequence>
<reference evidence="1 2" key="1">
    <citation type="submission" date="2014-05" db="EMBL/GenBank/DDBJ databases">
        <authorList>
            <person name="Aslett A.Martin."/>
            <person name="De Silva Nishadi"/>
        </authorList>
    </citation>
    <scope>NUCLEOTIDE SEQUENCE [LARGE SCALE GENOMIC DNA]</scope>
</reference>
<dbReference type="InterPro" id="IPR027417">
    <property type="entry name" value="P-loop_NTPase"/>
</dbReference>
<dbReference type="SUPFAM" id="SSF52540">
    <property type="entry name" value="P-loop containing nucleoside triphosphate hydrolases"/>
    <property type="match status" value="1"/>
</dbReference>
<organism evidence="1 2">
    <name type="scientific">Staphylococcus schweitzeri</name>
    <dbReference type="NCBI Taxonomy" id="1654388"/>
    <lineage>
        <taxon>Bacteria</taxon>
        <taxon>Bacillati</taxon>
        <taxon>Bacillota</taxon>
        <taxon>Bacilli</taxon>
        <taxon>Bacillales</taxon>
        <taxon>Staphylococcaceae</taxon>
        <taxon>Staphylococcus</taxon>
    </lineage>
</organism>
<protein>
    <submittedName>
        <fullName evidence="1">Uncharacterized protein</fullName>
    </submittedName>
</protein>
<accession>A0A077UE30</accession>
<evidence type="ECO:0000313" key="1">
    <source>
        <dbReference type="EMBL" id="CDR26550.1"/>
    </source>
</evidence>